<dbReference type="AlphaFoldDB" id="A0A0G4G7C2"/>
<dbReference type="InParanoid" id="A0A0G4G7C2"/>
<reference evidence="1 2" key="1">
    <citation type="submission" date="2014-11" db="EMBL/GenBank/DDBJ databases">
        <authorList>
            <person name="Zhu J."/>
            <person name="Qi W."/>
            <person name="Song R."/>
        </authorList>
    </citation>
    <scope>NUCLEOTIDE SEQUENCE [LARGE SCALE GENOMIC DNA]</scope>
</reference>
<protein>
    <submittedName>
        <fullName evidence="1">Uncharacterized protein</fullName>
    </submittedName>
</protein>
<dbReference type="PhylomeDB" id="A0A0G4G7C2"/>
<dbReference type="VEuPathDB" id="CryptoDB:Vbra_2235"/>
<dbReference type="Proteomes" id="UP000041254">
    <property type="component" value="Unassembled WGS sequence"/>
</dbReference>
<dbReference type="EMBL" id="CDMY01000583">
    <property type="protein sequence ID" value="CEM24567.1"/>
    <property type="molecule type" value="Genomic_DNA"/>
</dbReference>
<proteinExistence type="predicted"/>
<name>A0A0G4G7C2_VITBC</name>
<keyword evidence="2" id="KW-1185">Reference proteome</keyword>
<evidence type="ECO:0000313" key="1">
    <source>
        <dbReference type="EMBL" id="CEM24567.1"/>
    </source>
</evidence>
<accession>A0A0G4G7C2</accession>
<evidence type="ECO:0000313" key="2">
    <source>
        <dbReference type="Proteomes" id="UP000041254"/>
    </source>
</evidence>
<organism evidence="1 2">
    <name type="scientific">Vitrella brassicaformis (strain CCMP3155)</name>
    <dbReference type="NCBI Taxonomy" id="1169540"/>
    <lineage>
        <taxon>Eukaryota</taxon>
        <taxon>Sar</taxon>
        <taxon>Alveolata</taxon>
        <taxon>Colpodellida</taxon>
        <taxon>Vitrellaceae</taxon>
        <taxon>Vitrella</taxon>
    </lineage>
</organism>
<gene>
    <name evidence="1" type="ORF">Vbra_2235</name>
</gene>
<sequence>MGLSVPDNMDTSSACELIREGISSIVDGVRGLERLTLYVYGGAAQKGLLSVTIASTDSKLYIRSGLGVAASRLLAEKMPSKIKEVTFGRHVSAADRRSVLEEVGAGREVGLVTVGEQYGALDGWRSDSFPSIRGVAIVLSVPDGLEASAAAERIRDGISSIVSDVRGLERLTVDAYSGAGQQRSSSVTIASTDSELHIYSALGVTVGRLLAEKMPSKVKEVMFEPTVSPEGRRSVLEGLGVEREVGTVRLTGPSVSLTEGALDGWQSDNFPSIGHVRIGEAYTMDVEVPNNLEASAAAELIHGGISSIVGGVRGLKCLTLRVRGSNAADAAIRQLLRTEVFAHFTIDTRERRWRWGRNFRWSSYAIELTATRRS</sequence>